<dbReference type="RefSeq" id="WP_315954048.1">
    <property type="nucleotide sequence ID" value="NZ_JAWCUD010000009.1"/>
</dbReference>
<evidence type="ECO:0000313" key="2">
    <source>
        <dbReference type="Proteomes" id="UP001260980"/>
    </source>
</evidence>
<dbReference type="Proteomes" id="UP001260980">
    <property type="component" value="Unassembled WGS sequence"/>
</dbReference>
<protein>
    <submittedName>
        <fullName evidence="1">Uncharacterized protein</fullName>
    </submittedName>
</protein>
<reference evidence="1 2" key="1">
    <citation type="submission" date="2023-10" db="EMBL/GenBank/DDBJ databases">
        <title>Paenibacillus strain PFR10 Genome sequencing and assembly.</title>
        <authorList>
            <person name="Kim I."/>
        </authorList>
    </citation>
    <scope>NUCLEOTIDE SEQUENCE [LARGE SCALE GENOMIC DNA]</scope>
    <source>
        <strain evidence="1 2">PFR10</strain>
    </source>
</reference>
<name>A0ABU3RIC5_9BACL</name>
<comment type="caution">
    <text evidence="1">The sequence shown here is derived from an EMBL/GenBank/DDBJ whole genome shotgun (WGS) entry which is preliminary data.</text>
</comment>
<proteinExistence type="predicted"/>
<evidence type="ECO:0000313" key="1">
    <source>
        <dbReference type="EMBL" id="MDU0203984.1"/>
    </source>
</evidence>
<sequence>MNNLRLLAGFYYLALATGYKNKNDIIKWADNCIERYDVPYNFIELSLSSSKKITDMLSILKSLYGEHDFQHPMYLILGKIRSEFINEKISIVNFFSYIYALYVHGCTSDKELNEFSFLDRLSDGYYLATAGIYGEVEDIVQDALDELKRFEEFCVILNEDSFN</sequence>
<gene>
    <name evidence="1" type="ORF">RQP52_23135</name>
</gene>
<keyword evidence="2" id="KW-1185">Reference proteome</keyword>
<organism evidence="1 2">
    <name type="scientific">Paenibacillus violae</name>
    <dbReference type="NCBI Taxonomy" id="3077234"/>
    <lineage>
        <taxon>Bacteria</taxon>
        <taxon>Bacillati</taxon>
        <taxon>Bacillota</taxon>
        <taxon>Bacilli</taxon>
        <taxon>Bacillales</taxon>
        <taxon>Paenibacillaceae</taxon>
        <taxon>Paenibacillus</taxon>
    </lineage>
</organism>
<dbReference type="EMBL" id="JAWCUD010000009">
    <property type="protein sequence ID" value="MDU0203984.1"/>
    <property type="molecule type" value="Genomic_DNA"/>
</dbReference>
<accession>A0ABU3RIC5</accession>